<feature type="domain" description="Protein kinase" evidence="14">
    <location>
        <begin position="244"/>
        <end position="488"/>
    </location>
</feature>
<dbReference type="InterPro" id="IPR017441">
    <property type="entry name" value="Protein_kinase_ATP_BS"/>
</dbReference>
<keyword evidence="3" id="KW-0479">Metal-binding</keyword>
<dbReference type="FunFam" id="3.30.200.20:FF:000356">
    <property type="entry name" value="WEE protein kinase"/>
    <property type="match status" value="1"/>
</dbReference>
<feature type="binding site" evidence="11">
    <location>
        <position position="273"/>
    </location>
    <ligand>
        <name>ATP</name>
        <dbReference type="ChEBI" id="CHEBI:30616"/>
    </ligand>
</feature>
<evidence type="ECO:0000256" key="4">
    <source>
        <dbReference type="ARBA" id="ARBA00022741"/>
    </source>
</evidence>
<dbReference type="GO" id="GO:0046872">
    <property type="term" value="F:metal ion binding"/>
    <property type="evidence" value="ECO:0007669"/>
    <property type="project" value="UniProtKB-KW"/>
</dbReference>
<dbReference type="PANTHER" id="PTHR11042:SF185">
    <property type="entry name" value="WEE1-LIKE PROTEIN KINASE"/>
    <property type="match status" value="1"/>
</dbReference>
<keyword evidence="8" id="KW-0829">Tyrosine-protein kinase</keyword>
<dbReference type="PROSITE" id="PS50011">
    <property type="entry name" value="PROTEIN_KINASE_DOM"/>
    <property type="match status" value="1"/>
</dbReference>
<dbReference type="KEGG" id="nnu:104606100"/>
<organism evidence="15 16">
    <name type="scientific">Nelumbo nucifera</name>
    <name type="common">Sacred lotus</name>
    <dbReference type="NCBI Taxonomy" id="4432"/>
    <lineage>
        <taxon>Eukaryota</taxon>
        <taxon>Viridiplantae</taxon>
        <taxon>Streptophyta</taxon>
        <taxon>Embryophyta</taxon>
        <taxon>Tracheophyta</taxon>
        <taxon>Spermatophyta</taxon>
        <taxon>Magnoliopsida</taxon>
        <taxon>Proteales</taxon>
        <taxon>Nelumbonaceae</taxon>
        <taxon>Nelumbo</taxon>
    </lineage>
</organism>
<dbReference type="GO" id="GO:0004715">
    <property type="term" value="F:non-membrane spanning protein tyrosine kinase activity"/>
    <property type="evidence" value="ECO:0007669"/>
    <property type="project" value="UniProtKB-EC"/>
</dbReference>
<dbReference type="PROSITE" id="PS00107">
    <property type="entry name" value="PROTEIN_KINASE_ATP"/>
    <property type="match status" value="1"/>
</dbReference>
<evidence type="ECO:0000256" key="1">
    <source>
        <dbReference type="ARBA" id="ARBA00011903"/>
    </source>
</evidence>
<dbReference type="InterPro" id="IPR011009">
    <property type="entry name" value="Kinase-like_dom_sf"/>
</dbReference>
<evidence type="ECO:0000313" key="15">
    <source>
        <dbReference type="Proteomes" id="UP000189703"/>
    </source>
</evidence>
<dbReference type="EC" id="2.7.10.2" evidence="1"/>
<evidence type="ECO:0000256" key="12">
    <source>
        <dbReference type="RuleBase" id="RU000304"/>
    </source>
</evidence>
<dbReference type="OMA" id="SKDHSPC"/>
<dbReference type="FunCoup" id="A0A1U8B1K5">
    <property type="interactions" value="1004"/>
</dbReference>
<dbReference type="GO" id="GO:0004674">
    <property type="term" value="F:protein serine/threonine kinase activity"/>
    <property type="evidence" value="ECO:0007669"/>
    <property type="project" value="UniProtKB-KW"/>
</dbReference>
<evidence type="ECO:0000259" key="14">
    <source>
        <dbReference type="PROSITE" id="PS50011"/>
    </source>
</evidence>
<dbReference type="PANTHER" id="PTHR11042">
    <property type="entry name" value="EUKARYOTIC TRANSLATION INITIATION FACTOR 2-ALPHA KINASE EIF2-ALPHA KINASE -RELATED"/>
    <property type="match status" value="1"/>
</dbReference>
<dbReference type="Proteomes" id="UP000189703">
    <property type="component" value="Unplaced"/>
</dbReference>
<keyword evidence="2" id="KW-0808">Transferase</keyword>
<evidence type="ECO:0000256" key="10">
    <source>
        <dbReference type="ARBA" id="ARBA00067836"/>
    </source>
</evidence>
<dbReference type="FunFam" id="1.10.510.10:FF:000531">
    <property type="entry name" value="Wee1-like protein kinase"/>
    <property type="match status" value="1"/>
</dbReference>
<evidence type="ECO:0000256" key="6">
    <source>
        <dbReference type="ARBA" id="ARBA00022840"/>
    </source>
</evidence>
<evidence type="ECO:0000256" key="11">
    <source>
        <dbReference type="PROSITE-ProRule" id="PRU10141"/>
    </source>
</evidence>
<feature type="compositionally biased region" description="Basic residues" evidence="13">
    <location>
        <begin position="1"/>
        <end position="10"/>
    </location>
</feature>
<dbReference type="Pfam" id="PF00069">
    <property type="entry name" value="Pkinase"/>
    <property type="match status" value="1"/>
</dbReference>
<dbReference type="eggNOG" id="KOG0601">
    <property type="taxonomic scope" value="Eukaryota"/>
</dbReference>
<dbReference type="RefSeq" id="XP_010269450.1">
    <property type="nucleotide sequence ID" value="XM_010271148.2"/>
</dbReference>
<dbReference type="GO" id="GO:0005737">
    <property type="term" value="C:cytoplasm"/>
    <property type="evidence" value="ECO:0000318"/>
    <property type="project" value="GO_Central"/>
</dbReference>
<sequence>MKRRTLRRSRREGSKMKGTVARQFPVQLGQVSLLPFQQPSSSSNPYRFQKLLEAERNEEEEQPKPSSLSLDVDADLDVDFSLDEKDFILSQDFFCTPDYITPDGQQISNSLDCNKENIPCPKSPEKLKTVRSKRQRQEGFLANSLSSSMLCNQVMDLESDSFDQDDLKTENPSVVASEKKMNYVSQSAVALRCRVLPPPCIRNPYIKEVGETDLDPLGSRRAKSTGFFSSVVGGDGLSRYHTDFHEIEQIGYGNFSRVFKVLKRIDGCMYAVKHSIRQLHQDTEKRQALMEVQALAALGSHANIVNYYTSWFENEHLYIQMELCDCSLSIKESSPFFSEGEVLEIMYQIAQALQYIHERGIAHLDVKPDNIYVKNGIYKLGDFGCATLIDRSLPIEEGDARYMPQEILNDKYEHLEKVDIFSLGVAIYELVRRSPLPESGPPFLNLREGKIPLLPGHSLQFQNLLKVMLDPDPVRRPSAKELLENPIFDRARKISRTK</sequence>
<keyword evidence="15" id="KW-1185">Reference proteome</keyword>
<name>A0A1U8B1K5_NELNU</name>
<evidence type="ECO:0000256" key="9">
    <source>
        <dbReference type="ARBA" id="ARBA00037982"/>
    </source>
</evidence>
<comment type="similarity">
    <text evidence="9">Belongs to the protein kinase superfamily. Ser/Thr protein kinase family. GCN2 subfamily.</text>
</comment>
<dbReference type="GO" id="GO:0005634">
    <property type="term" value="C:nucleus"/>
    <property type="evidence" value="ECO:0000318"/>
    <property type="project" value="GO_Central"/>
</dbReference>
<keyword evidence="6 11" id="KW-0067">ATP-binding</keyword>
<keyword evidence="7" id="KW-0460">Magnesium</keyword>
<dbReference type="InterPro" id="IPR050339">
    <property type="entry name" value="CC_SR_Kinase"/>
</dbReference>
<dbReference type="Gene3D" id="1.10.510.10">
    <property type="entry name" value="Transferase(Phosphotransferase) domain 1"/>
    <property type="match status" value="1"/>
</dbReference>
<dbReference type="GO" id="GO:0005524">
    <property type="term" value="F:ATP binding"/>
    <property type="evidence" value="ECO:0007669"/>
    <property type="project" value="UniProtKB-UniRule"/>
</dbReference>
<evidence type="ECO:0000256" key="2">
    <source>
        <dbReference type="ARBA" id="ARBA00022679"/>
    </source>
</evidence>
<evidence type="ECO:0000256" key="8">
    <source>
        <dbReference type="ARBA" id="ARBA00023137"/>
    </source>
</evidence>
<dbReference type="InterPro" id="IPR000719">
    <property type="entry name" value="Prot_kinase_dom"/>
</dbReference>
<dbReference type="Gene3D" id="3.30.200.20">
    <property type="entry name" value="Phosphorylase Kinase, domain 1"/>
    <property type="match status" value="1"/>
</dbReference>
<keyword evidence="12" id="KW-0723">Serine/threonine-protein kinase</keyword>
<gene>
    <name evidence="16" type="primary">LOC104606100</name>
</gene>
<dbReference type="InterPro" id="IPR008271">
    <property type="entry name" value="Ser/Thr_kinase_AS"/>
</dbReference>
<dbReference type="GeneID" id="104606100"/>
<dbReference type="AlphaFoldDB" id="A0A1U8B1K5"/>
<evidence type="ECO:0000256" key="7">
    <source>
        <dbReference type="ARBA" id="ARBA00022842"/>
    </source>
</evidence>
<evidence type="ECO:0000313" key="16">
    <source>
        <dbReference type="RefSeq" id="XP_010269450.1"/>
    </source>
</evidence>
<keyword evidence="4 11" id="KW-0547">Nucleotide-binding</keyword>
<reference evidence="16" key="1">
    <citation type="submission" date="2025-08" db="UniProtKB">
        <authorList>
            <consortium name="RefSeq"/>
        </authorList>
    </citation>
    <scope>IDENTIFICATION</scope>
</reference>
<accession>A0A1U8B1K5</accession>
<dbReference type="SUPFAM" id="SSF56112">
    <property type="entry name" value="Protein kinase-like (PK-like)"/>
    <property type="match status" value="1"/>
</dbReference>
<evidence type="ECO:0000256" key="3">
    <source>
        <dbReference type="ARBA" id="ARBA00022723"/>
    </source>
</evidence>
<evidence type="ECO:0000256" key="5">
    <source>
        <dbReference type="ARBA" id="ARBA00022777"/>
    </source>
</evidence>
<keyword evidence="5" id="KW-0418">Kinase</keyword>
<evidence type="ECO:0000256" key="13">
    <source>
        <dbReference type="SAM" id="MobiDB-lite"/>
    </source>
</evidence>
<dbReference type="OrthoDB" id="5337378at2759"/>
<feature type="region of interest" description="Disordered" evidence="13">
    <location>
        <begin position="1"/>
        <end position="21"/>
    </location>
</feature>
<dbReference type="InParanoid" id="A0A1U8B1K5"/>
<dbReference type="PROSITE" id="PS00108">
    <property type="entry name" value="PROTEIN_KINASE_ST"/>
    <property type="match status" value="1"/>
</dbReference>
<dbReference type="GO" id="GO:0004713">
    <property type="term" value="F:protein tyrosine kinase activity"/>
    <property type="evidence" value="ECO:0000318"/>
    <property type="project" value="GO_Central"/>
</dbReference>
<protein>
    <recommendedName>
        <fullName evidence="10">Wee1-like protein kinase</fullName>
        <ecNumber evidence="1">2.7.10.2</ecNumber>
    </recommendedName>
</protein>
<dbReference type="STRING" id="4432.A0A1U8B1K5"/>
<dbReference type="SMART" id="SM00220">
    <property type="entry name" value="S_TKc"/>
    <property type="match status" value="1"/>
</dbReference>
<proteinExistence type="inferred from homology"/>